<dbReference type="EMBL" id="UINC01144598">
    <property type="protein sequence ID" value="SVD34208.1"/>
    <property type="molecule type" value="Genomic_DNA"/>
</dbReference>
<evidence type="ECO:0008006" key="3">
    <source>
        <dbReference type="Google" id="ProtNLM"/>
    </source>
</evidence>
<sequence length="121" mass="13262">MRKLAALLCITFAVLLFGAGEARSLPKCPGSYANSTWTNCFGNATAPNGDKYLGEWRGGKRHGKGTSTYANGDKYVGEFRNDKYHGKGAYTFASGSKYVGEYRRGKRRGQGIYTHANGDKY</sequence>
<organism evidence="2">
    <name type="scientific">marine metagenome</name>
    <dbReference type="NCBI Taxonomy" id="408172"/>
    <lineage>
        <taxon>unclassified sequences</taxon>
        <taxon>metagenomes</taxon>
        <taxon>ecological metagenomes</taxon>
    </lineage>
</organism>
<name>A0A382UKI2_9ZZZZ</name>
<dbReference type="SUPFAM" id="SSF82185">
    <property type="entry name" value="Histone H3 K4-specific methyltransferase SET7/9 N-terminal domain"/>
    <property type="match status" value="1"/>
</dbReference>
<dbReference type="SMART" id="SM00698">
    <property type="entry name" value="MORN"/>
    <property type="match status" value="3"/>
</dbReference>
<keyword evidence="1" id="KW-0677">Repeat</keyword>
<proteinExistence type="predicted"/>
<dbReference type="InterPro" id="IPR003409">
    <property type="entry name" value="MORN"/>
</dbReference>
<reference evidence="2" key="1">
    <citation type="submission" date="2018-05" db="EMBL/GenBank/DDBJ databases">
        <authorList>
            <person name="Lanie J.A."/>
            <person name="Ng W.-L."/>
            <person name="Kazmierczak K.M."/>
            <person name="Andrzejewski T.M."/>
            <person name="Davidsen T.M."/>
            <person name="Wayne K.J."/>
            <person name="Tettelin H."/>
            <person name="Glass J.I."/>
            <person name="Rusch D."/>
            <person name="Podicherti R."/>
            <person name="Tsui H.-C.T."/>
            <person name="Winkler M.E."/>
        </authorList>
    </citation>
    <scope>NUCLEOTIDE SEQUENCE</scope>
</reference>
<protein>
    <recommendedName>
        <fullName evidence="3">MORN repeat-containing protein</fullName>
    </recommendedName>
</protein>
<evidence type="ECO:0000256" key="1">
    <source>
        <dbReference type="ARBA" id="ARBA00022737"/>
    </source>
</evidence>
<gene>
    <name evidence="2" type="ORF">METZ01_LOCUS387062</name>
</gene>
<accession>A0A382UKI2</accession>
<evidence type="ECO:0000313" key="2">
    <source>
        <dbReference type="EMBL" id="SVD34208.1"/>
    </source>
</evidence>
<dbReference type="Pfam" id="PF02493">
    <property type="entry name" value="MORN"/>
    <property type="match status" value="3"/>
</dbReference>
<dbReference type="AlphaFoldDB" id="A0A382UKI2"/>
<feature type="non-terminal residue" evidence="2">
    <location>
        <position position="121"/>
    </location>
</feature>
<dbReference type="PANTHER" id="PTHR23084:SF263">
    <property type="entry name" value="MORN REPEAT-CONTAINING PROTEIN 1"/>
    <property type="match status" value="1"/>
</dbReference>
<dbReference type="PANTHER" id="PTHR23084">
    <property type="entry name" value="PHOSPHATIDYLINOSITOL-4-PHOSPHATE 5-KINASE RELATED"/>
    <property type="match status" value="1"/>
</dbReference>
<dbReference type="Gene3D" id="2.20.110.10">
    <property type="entry name" value="Histone H3 K4-specific methyltransferase SET7/9 N-terminal domain"/>
    <property type="match status" value="2"/>
</dbReference>